<accession>A0ABN8A0Q5</accession>
<dbReference type="RefSeq" id="WP_230576093.1">
    <property type="nucleotide sequence ID" value="NZ_CAKJTI010000021.1"/>
</dbReference>
<evidence type="ECO:0000313" key="1">
    <source>
        <dbReference type="EMBL" id="CAG9614087.1"/>
    </source>
</evidence>
<dbReference type="EMBL" id="CAKJTI010000021">
    <property type="protein sequence ID" value="CAG9614087.1"/>
    <property type="molecule type" value="Genomic_DNA"/>
</dbReference>
<sequence length="209" mass="22824">MSDNYNEKNVGLSPPWVIYFNELKFSIGENPGVTVGPLIPAGDDYIILVTVTGNEKARAIATILNPTVNFGNINVNVVVSNREGQMIAPFSCPLDAFEIAHVFQLALEGNPFFEDVVVKPQLPGEQDVVYPVFKPKVIQFFNDDISNLCNTFVAVAANVFKDVILNTLCDIPILFSTSCGGTGTVSKKSANFEMKNQGIAPRLFYKEVA</sequence>
<protein>
    <submittedName>
        <fullName evidence="1">Uncharacterized protein</fullName>
    </submittedName>
</protein>
<evidence type="ECO:0000313" key="2">
    <source>
        <dbReference type="Proteomes" id="UP000789423"/>
    </source>
</evidence>
<name>A0ABN8A0Q5_9BACI</name>
<gene>
    <name evidence="1" type="ORF">BACCIP111899_03314</name>
</gene>
<keyword evidence="2" id="KW-1185">Reference proteome</keyword>
<dbReference type="Proteomes" id="UP000789423">
    <property type="component" value="Unassembled WGS sequence"/>
</dbReference>
<proteinExistence type="predicted"/>
<organism evidence="1 2">
    <name type="scientific">Bacillus rhizoplanae</name>
    <dbReference type="NCBI Taxonomy" id="2880966"/>
    <lineage>
        <taxon>Bacteria</taxon>
        <taxon>Bacillati</taxon>
        <taxon>Bacillota</taxon>
        <taxon>Bacilli</taxon>
        <taxon>Bacillales</taxon>
        <taxon>Bacillaceae</taxon>
        <taxon>Bacillus</taxon>
    </lineage>
</organism>
<reference evidence="1 2" key="1">
    <citation type="submission" date="2021-10" db="EMBL/GenBank/DDBJ databases">
        <authorList>
            <person name="Criscuolo A."/>
        </authorList>
    </citation>
    <scope>NUCLEOTIDE SEQUENCE [LARGE SCALE GENOMIC DNA]</scope>
    <source>
        <strain evidence="2">CIP 111899</strain>
    </source>
</reference>
<comment type="caution">
    <text evidence="1">The sequence shown here is derived from an EMBL/GenBank/DDBJ whole genome shotgun (WGS) entry which is preliminary data.</text>
</comment>